<feature type="transmembrane region" description="Helical" evidence="1">
    <location>
        <begin position="206"/>
        <end position="229"/>
    </location>
</feature>
<evidence type="ECO:0000313" key="3">
    <source>
        <dbReference type="EMBL" id="TDD79383.1"/>
    </source>
</evidence>
<keyword evidence="1" id="KW-0472">Membrane</keyword>
<feature type="transmembrane region" description="Helical" evidence="1">
    <location>
        <begin position="120"/>
        <end position="140"/>
    </location>
</feature>
<dbReference type="AlphaFoldDB" id="A0A4R5B311"/>
<dbReference type="Proteomes" id="UP000294513">
    <property type="component" value="Unassembled WGS sequence"/>
</dbReference>
<dbReference type="Gene3D" id="1.20.144.10">
    <property type="entry name" value="Phosphatidic acid phosphatase type 2/haloperoxidase"/>
    <property type="match status" value="1"/>
</dbReference>
<dbReference type="Pfam" id="PF01569">
    <property type="entry name" value="PAP2"/>
    <property type="match status" value="1"/>
</dbReference>
<dbReference type="InterPro" id="IPR036938">
    <property type="entry name" value="PAP2/HPO_sf"/>
</dbReference>
<name>A0A4R5B311_9ACTN</name>
<evidence type="ECO:0000256" key="1">
    <source>
        <dbReference type="SAM" id="Phobius"/>
    </source>
</evidence>
<feature type="transmembrane region" description="Helical" evidence="1">
    <location>
        <begin position="152"/>
        <end position="175"/>
    </location>
</feature>
<keyword evidence="4" id="KW-1185">Reference proteome</keyword>
<dbReference type="InterPro" id="IPR000326">
    <property type="entry name" value="PAP2/HPO"/>
</dbReference>
<organism evidence="3 4">
    <name type="scientific">Actinomadura rubrisoli</name>
    <dbReference type="NCBI Taxonomy" id="2530368"/>
    <lineage>
        <taxon>Bacteria</taxon>
        <taxon>Bacillati</taxon>
        <taxon>Actinomycetota</taxon>
        <taxon>Actinomycetes</taxon>
        <taxon>Streptosporangiales</taxon>
        <taxon>Thermomonosporaceae</taxon>
        <taxon>Actinomadura</taxon>
    </lineage>
</organism>
<reference evidence="3 4" key="1">
    <citation type="submission" date="2019-03" db="EMBL/GenBank/DDBJ databases">
        <title>Draft genome sequences of novel Actinobacteria.</title>
        <authorList>
            <person name="Sahin N."/>
            <person name="Ay H."/>
            <person name="Saygin H."/>
        </authorList>
    </citation>
    <scope>NUCLEOTIDE SEQUENCE [LARGE SCALE GENOMIC DNA]</scope>
    <source>
        <strain evidence="3 4">H3C3</strain>
    </source>
</reference>
<dbReference type="OrthoDB" id="9801622at2"/>
<feature type="transmembrane region" description="Helical" evidence="1">
    <location>
        <begin position="95"/>
        <end position="114"/>
    </location>
</feature>
<proteinExistence type="predicted"/>
<dbReference type="PANTHER" id="PTHR14969">
    <property type="entry name" value="SPHINGOSINE-1-PHOSPHATE PHOSPHOHYDROLASE"/>
    <property type="match status" value="1"/>
</dbReference>
<accession>A0A4R5B311</accession>
<keyword evidence="1" id="KW-0812">Transmembrane</keyword>
<feature type="transmembrane region" description="Helical" evidence="1">
    <location>
        <begin position="6"/>
        <end position="25"/>
    </location>
</feature>
<dbReference type="PANTHER" id="PTHR14969:SF13">
    <property type="entry name" value="AT30094P"/>
    <property type="match status" value="1"/>
</dbReference>
<dbReference type="SMART" id="SM00014">
    <property type="entry name" value="acidPPc"/>
    <property type="match status" value="1"/>
</dbReference>
<feature type="transmembrane region" description="Helical" evidence="1">
    <location>
        <begin position="32"/>
        <end position="50"/>
    </location>
</feature>
<dbReference type="EMBL" id="SMKU01000176">
    <property type="protein sequence ID" value="TDD79383.1"/>
    <property type="molecule type" value="Genomic_DNA"/>
</dbReference>
<evidence type="ECO:0000259" key="2">
    <source>
        <dbReference type="SMART" id="SM00014"/>
    </source>
</evidence>
<evidence type="ECO:0000313" key="4">
    <source>
        <dbReference type="Proteomes" id="UP000294513"/>
    </source>
</evidence>
<protein>
    <submittedName>
        <fullName evidence="3">Phosphatase PAP2 family protein</fullName>
    </submittedName>
</protein>
<dbReference type="SUPFAM" id="SSF48317">
    <property type="entry name" value="Acid phosphatase/Vanadium-dependent haloperoxidase"/>
    <property type="match status" value="1"/>
</dbReference>
<gene>
    <name evidence="3" type="ORF">E1298_27845</name>
</gene>
<keyword evidence="1" id="KW-1133">Transmembrane helix</keyword>
<feature type="transmembrane region" description="Helical" evidence="1">
    <location>
        <begin position="266"/>
        <end position="288"/>
    </location>
</feature>
<sequence length="310" mass="33051">MHVMSYLGSAGFYIPLLVAVYWCAAPTLAARATIILSLGSVLNTVLKLVFHSPRPYWTDPSITGHESRVSFGMPSGHAQNAVAAWGFLATRTRRWFLWAGAVVVIVLIGVSRVYLGVHSVGQVLAGWAIGLVTLVVALRLEPIVIPWWVRRPLAVQVALALAVSLLFLGAAWGAVHSLSGWQWPDAWARAITAAGGRTRAITLNEVSAATGGLFGVLAGTSVLAARGWFDAQGEPWQRLARLPVGVLGALALYALGSYLGTHPIQVFIAQALIGLWVTAGAPEAFMWLRLAGRPTRPITRAGDGAAEVRQ</sequence>
<comment type="caution">
    <text evidence="3">The sequence shown here is derived from an EMBL/GenBank/DDBJ whole genome shotgun (WGS) entry which is preliminary data.</text>
</comment>
<feature type="transmembrane region" description="Helical" evidence="1">
    <location>
        <begin position="241"/>
        <end position="260"/>
    </location>
</feature>
<feature type="domain" description="Phosphatidic acid phosphatase type 2/haloperoxidase" evidence="2">
    <location>
        <begin position="29"/>
        <end position="138"/>
    </location>
</feature>